<organism evidence="7 8">
    <name type="scientific">Candidatus Kerfeldbacteria bacterium RIFCSPHIGHO2_12_FULL_48_17</name>
    <dbReference type="NCBI Taxonomy" id="1798542"/>
    <lineage>
        <taxon>Bacteria</taxon>
        <taxon>Candidatus Kerfeldiibacteriota</taxon>
    </lineage>
</organism>
<dbReference type="PROSITE" id="PS00745">
    <property type="entry name" value="RF_PROK_I"/>
    <property type="match status" value="1"/>
</dbReference>
<sequence length="375" mass="42714">MKELREKFTTLQKEADQTARLLRLDAMKARYVELEAEMNEPDFWSNQRRAKGLAQEFETLRREIATWDALQSDIKEGIEFLDMALEEGGADAVGSGDVARDLEKKYDALRQQLEALEFLILLNEKYDERGAMVAIHAGAGGVDAQDWAEMLLRMLLRFCERRGFTVNMLERAAGQEAGVKRAVFEIGGRYAYGYLQSESGVHRLVRMSPFDAEGMRHTSFALVEVLPAFADVDEVVLKEDDVRIDVFRSGGAGGQSVNTTDSAVRIVHEPTGITVVCQNERSQVQNKATAMRYLKAKLRKHQQQVQNKEKQQIRGEFASAEWGNQIRSYVIHPYKLVKDHRTEYEETDPSAVLDGGLDGFVESFLRWRREEQNKK</sequence>
<dbReference type="SUPFAM" id="SSF75620">
    <property type="entry name" value="Release factor"/>
    <property type="match status" value="1"/>
</dbReference>
<feature type="domain" description="Prokaryotic-type class I peptide chain release factors" evidence="6">
    <location>
        <begin position="248"/>
        <end position="264"/>
    </location>
</feature>
<dbReference type="NCBIfam" id="TIGR00020">
    <property type="entry name" value="prfB"/>
    <property type="match status" value="1"/>
</dbReference>
<dbReference type="Proteomes" id="UP000176952">
    <property type="component" value="Unassembled WGS sequence"/>
</dbReference>
<dbReference type="Pfam" id="PF00472">
    <property type="entry name" value="RF-1"/>
    <property type="match status" value="1"/>
</dbReference>
<protein>
    <recommendedName>
        <fullName evidence="4 5">Peptide chain release factor 2</fullName>
        <shortName evidence="4">RF-2</shortName>
    </recommendedName>
</protein>
<comment type="function">
    <text evidence="4">Peptide chain release factor 2 directs the termination of translation in response to the peptide chain termination codons UGA and UAA.</text>
</comment>
<feature type="modified residue" description="N5-methylglutamine" evidence="4">
    <location>
        <position position="255"/>
    </location>
</feature>
<dbReference type="InterPro" id="IPR004374">
    <property type="entry name" value="PrfB"/>
</dbReference>
<dbReference type="AlphaFoldDB" id="A0A1G2B3D9"/>
<dbReference type="Gene3D" id="3.30.160.20">
    <property type="match status" value="1"/>
</dbReference>
<keyword evidence="4" id="KW-0963">Cytoplasm</keyword>
<dbReference type="Gene3D" id="3.30.70.1660">
    <property type="match status" value="1"/>
</dbReference>
<evidence type="ECO:0000313" key="8">
    <source>
        <dbReference type="Proteomes" id="UP000176952"/>
    </source>
</evidence>
<comment type="subcellular location">
    <subcellularLocation>
        <location evidence="4">Cytoplasm</location>
    </subcellularLocation>
</comment>
<dbReference type="EMBL" id="MHKD01000019">
    <property type="protein sequence ID" value="OGY83702.1"/>
    <property type="molecule type" value="Genomic_DNA"/>
</dbReference>
<dbReference type="PANTHER" id="PTHR43116:SF3">
    <property type="entry name" value="CLASS I PEPTIDE CHAIN RELEASE FACTOR"/>
    <property type="match status" value="1"/>
</dbReference>
<evidence type="ECO:0000256" key="1">
    <source>
        <dbReference type="ARBA" id="ARBA00010835"/>
    </source>
</evidence>
<name>A0A1G2B3D9_9BACT</name>
<gene>
    <name evidence="4" type="primary">prfB</name>
    <name evidence="7" type="ORF">A3F54_04945</name>
</gene>
<evidence type="ECO:0000259" key="6">
    <source>
        <dbReference type="PROSITE" id="PS00745"/>
    </source>
</evidence>
<dbReference type="HAMAP" id="MF_00094">
    <property type="entry name" value="Rel_fac_2"/>
    <property type="match status" value="1"/>
</dbReference>
<comment type="caution">
    <text evidence="7">The sequence shown here is derived from an EMBL/GenBank/DDBJ whole genome shotgun (WGS) entry which is preliminary data.</text>
</comment>
<dbReference type="InterPro" id="IPR045853">
    <property type="entry name" value="Pep_chain_release_fac_I_sf"/>
</dbReference>
<evidence type="ECO:0000256" key="5">
    <source>
        <dbReference type="NCBIfam" id="TIGR00020"/>
    </source>
</evidence>
<evidence type="ECO:0000313" key="7">
    <source>
        <dbReference type="EMBL" id="OGY83702.1"/>
    </source>
</evidence>
<evidence type="ECO:0000256" key="3">
    <source>
        <dbReference type="ARBA" id="ARBA00022917"/>
    </source>
</evidence>
<dbReference type="Gene3D" id="1.20.58.410">
    <property type="entry name" value="Release factor"/>
    <property type="match status" value="1"/>
</dbReference>
<accession>A0A1G2B3D9</accession>
<reference evidence="7 8" key="1">
    <citation type="journal article" date="2016" name="Nat. Commun.">
        <title>Thousands of microbial genomes shed light on interconnected biogeochemical processes in an aquifer system.</title>
        <authorList>
            <person name="Anantharaman K."/>
            <person name="Brown C.T."/>
            <person name="Hug L.A."/>
            <person name="Sharon I."/>
            <person name="Castelle C.J."/>
            <person name="Probst A.J."/>
            <person name="Thomas B.C."/>
            <person name="Singh A."/>
            <person name="Wilkins M.J."/>
            <person name="Karaoz U."/>
            <person name="Brodie E.L."/>
            <person name="Williams K.H."/>
            <person name="Hubbard S.S."/>
            <person name="Banfield J.F."/>
        </authorList>
    </citation>
    <scope>NUCLEOTIDE SEQUENCE [LARGE SCALE GENOMIC DNA]</scope>
</reference>
<evidence type="ECO:0000256" key="4">
    <source>
        <dbReference type="HAMAP-Rule" id="MF_00094"/>
    </source>
</evidence>
<dbReference type="Pfam" id="PF03462">
    <property type="entry name" value="PCRF"/>
    <property type="match status" value="1"/>
</dbReference>
<comment type="PTM">
    <text evidence="4">Methylated by PrmC. Methylation increases the termination efficiency of RF2.</text>
</comment>
<dbReference type="InterPro" id="IPR005139">
    <property type="entry name" value="PCRF"/>
</dbReference>
<dbReference type="InterPro" id="IPR000352">
    <property type="entry name" value="Pep_chain_release_fac_I"/>
</dbReference>
<dbReference type="SMART" id="SM00937">
    <property type="entry name" value="PCRF"/>
    <property type="match status" value="1"/>
</dbReference>
<keyword evidence="3 4" id="KW-0648">Protein biosynthesis</keyword>
<dbReference type="GO" id="GO:0016149">
    <property type="term" value="F:translation release factor activity, codon specific"/>
    <property type="evidence" value="ECO:0007669"/>
    <property type="project" value="UniProtKB-UniRule"/>
</dbReference>
<dbReference type="FunFam" id="3.30.160.20:FF:000004">
    <property type="entry name" value="Peptide chain release factor 1"/>
    <property type="match status" value="1"/>
</dbReference>
<dbReference type="STRING" id="1798542.A3F54_04945"/>
<proteinExistence type="inferred from homology"/>
<dbReference type="GO" id="GO:0005737">
    <property type="term" value="C:cytoplasm"/>
    <property type="evidence" value="ECO:0007669"/>
    <property type="project" value="UniProtKB-SubCell"/>
</dbReference>
<keyword evidence="2 4" id="KW-0488">Methylation</keyword>
<evidence type="ECO:0000256" key="2">
    <source>
        <dbReference type="ARBA" id="ARBA00022481"/>
    </source>
</evidence>
<dbReference type="PANTHER" id="PTHR43116">
    <property type="entry name" value="PEPTIDE CHAIN RELEASE FACTOR 2"/>
    <property type="match status" value="1"/>
</dbReference>
<comment type="similarity">
    <text evidence="1 4">Belongs to the prokaryotic/mitochondrial release factor family.</text>
</comment>